<feature type="region of interest" description="Disordered" evidence="1">
    <location>
        <begin position="188"/>
        <end position="218"/>
    </location>
</feature>
<feature type="compositionally biased region" description="Acidic residues" evidence="1">
    <location>
        <begin position="29"/>
        <end position="46"/>
    </location>
</feature>
<sequence>MAVAHAATLEDSGRSLQPSPEALPRSPDEAGEILEPEEEGPIELEMEATPSRGSRTAEVTFAVGTFSASAPQPWEPQVSPAPRASRDQEPSPGESAIDEMFADILGPIHEAPTPAQRVVEPVPEPAPKPRVAADAAAASSQRIVASEPAGPLSRSQAAAATPAAAPPASSARNLAVPAVSKLANLMQESTERREPVPQNNSPGNGSTCNREAEEEDVSLDKEWDEIARRTDELIANARESKGVVAVSQDVLSQPLGYKDFTQWLLQLEIDPAALRQMREDMIEDDLGACGCFMKRRRPLSEVPGLDRRFWADKDLVLFLKVTHFDFNDIIHHRMLRTMYGKLSRNKVCPSIGRHWELLGFQSGDPRTDLNRSGGVLNVMQMFYFFSHHFDLMKSAYLLAQDAQHNFPLACVSINITKMVVECLLEGRLSKLCNGSRGVFDTTCMVYSAAFFHWYWRWRTQKRSIRDTELTFKE</sequence>
<dbReference type="EMBL" id="CAJNIZ010009860">
    <property type="protein sequence ID" value="CAE7289507.1"/>
    <property type="molecule type" value="Genomic_DNA"/>
</dbReference>
<feature type="domain" description="ELMO" evidence="2">
    <location>
        <begin position="330"/>
        <end position="473"/>
    </location>
</feature>
<name>A0A812N5B1_SYMPI</name>
<dbReference type="PROSITE" id="PS51335">
    <property type="entry name" value="ELMO"/>
    <property type="match status" value="1"/>
</dbReference>
<organism evidence="3 4">
    <name type="scientific">Symbiodinium pilosum</name>
    <name type="common">Dinoflagellate</name>
    <dbReference type="NCBI Taxonomy" id="2952"/>
    <lineage>
        <taxon>Eukaryota</taxon>
        <taxon>Sar</taxon>
        <taxon>Alveolata</taxon>
        <taxon>Dinophyceae</taxon>
        <taxon>Suessiales</taxon>
        <taxon>Symbiodiniaceae</taxon>
        <taxon>Symbiodinium</taxon>
    </lineage>
</organism>
<feature type="compositionally biased region" description="Low complexity" evidence="1">
    <location>
        <begin position="129"/>
        <end position="138"/>
    </location>
</feature>
<feature type="region of interest" description="Disordered" evidence="1">
    <location>
        <begin position="1"/>
        <end position="172"/>
    </location>
</feature>
<evidence type="ECO:0000313" key="4">
    <source>
        <dbReference type="Proteomes" id="UP000649617"/>
    </source>
</evidence>
<protein>
    <submittedName>
        <fullName evidence="3">ELMOD3 protein</fullName>
    </submittedName>
</protein>
<comment type="caution">
    <text evidence="3">The sequence shown here is derived from an EMBL/GenBank/DDBJ whole genome shotgun (WGS) entry which is preliminary data.</text>
</comment>
<dbReference type="Pfam" id="PF04727">
    <property type="entry name" value="ELMO_CED12"/>
    <property type="match status" value="1"/>
</dbReference>
<dbReference type="PANTHER" id="PTHR12771">
    <property type="entry name" value="ENGULFMENT AND CELL MOTILITY"/>
    <property type="match status" value="1"/>
</dbReference>
<dbReference type="InterPro" id="IPR006816">
    <property type="entry name" value="ELMO_dom"/>
</dbReference>
<dbReference type="InterPro" id="IPR050868">
    <property type="entry name" value="ELMO_domain-containing"/>
</dbReference>
<proteinExistence type="predicted"/>
<evidence type="ECO:0000256" key="1">
    <source>
        <dbReference type="SAM" id="MobiDB-lite"/>
    </source>
</evidence>
<feature type="compositionally biased region" description="Polar residues" evidence="1">
    <location>
        <begin position="197"/>
        <end position="209"/>
    </location>
</feature>
<evidence type="ECO:0000313" key="3">
    <source>
        <dbReference type="EMBL" id="CAE7289507.1"/>
    </source>
</evidence>
<evidence type="ECO:0000259" key="2">
    <source>
        <dbReference type="PROSITE" id="PS51335"/>
    </source>
</evidence>
<dbReference type="AlphaFoldDB" id="A0A812N5B1"/>
<accession>A0A812N5B1</accession>
<reference evidence="3" key="1">
    <citation type="submission" date="2021-02" db="EMBL/GenBank/DDBJ databases">
        <authorList>
            <person name="Dougan E. K."/>
            <person name="Rhodes N."/>
            <person name="Thang M."/>
            <person name="Chan C."/>
        </authorList>
    </citation>
    <scope>NUCLEOTIDE SEQUENCE</scope>
</reference>
<dbReference type="PANTHER" id="PTHR12771:SF2">
    <property type="entry name" value="ELMO DOMAIN-CONTAINING PROTEIN 3"/>
    <property type="match status" value="1"/>
</dbReference>
<gene>
    <name evidence="3" type="primary">ELMOD3</name>
    <name evidence="3" type="ORF">SPIL2461_LOCUS6507</name>
</gene>
<feature type="non-terminal residue" evidence="3">
    <location>
        <position position="1"/>
    </location>
</feature>
<dbReference type="OrthoDB" id="449556at2759"/>
<keyword evidence="4" id="KW-1185">Reference proteome</keyword>
<feature type="compositionally biased region" description="Low complexity" evidence="1">
    <location>
        <begin position="155"/>
        <end position="171"/>
    </location>
</feature>
<dbReference type="Proteomes" id="UP000649617">
    <property type="component" value="Unassembled WGS sequence"/>
</dbReference>